<dbReference type="OrthoDB" id="5427070at2759"/>
<evidence type="ECO:0000256" key="2">
    <source>
        <dbReference type="SAM" id="Phobius"/>
    </source>
</evidence>
<dbReference type="Proteomes" id="UP000077069">
    <property type="component" value="Unassembled WGS sequence"/>
</dbReference>
<organism evidence="3 4">
    <name type="scientific">Paraphaeosphaeria sporulosa</name>
    <dbReference type="NCBI Taxonomy" id="1460663"/>
    <lineage>
        <taxon>Eukaryota</taxon>
        <taxon>Fungi</taxon>
        <taxon>Dikarya</taxon>
        <taxon>Ascomycota</taxon>
        <taxon>Pezizomycotina</taxon>
        <taxon>Dothideomycetes</taxon>
        <taxon>Pleosporomycetidae</taxon>
        <taxon>Pleosporales</taxon>
        <taxon>Massarineae</taxon>
        <taxon>Didymosphaeriaceae</taxon>
        <taxon>Paraphaeosphaeria</taxon>
    </lineage>
</organism>
<gene>
    <name evidence="3" type="ORF">CC84DRAFT_1046480</name>
</gene>
<feature type="transmembrane region" description="Helical" evidence="2">
    <location>
        <begin position="12"/>
        <end position="33"/>
    </location>
</feature>
<name>A0A177C4I5_9PLEO</name>
<reference evidence="3 4" key="1">
    <citation type="submission" date="2016-05" db="EMBL/GenBank/DDBJ databases">
        <title>Comparative analysis of secretome profiles of manganese(II)-oxidizing ascomycete fungi.</title>
        <authorList>
            <consortium name="DOE Joint Genome Institute"/>
            <person name="Zeiner C.A."/>
            <person name="Purvine S.O."/>
            <person name="Zink E.M."/>
            <person name="Wu S."/>
            <person name="Pasa-Tolic L."/>
            <person name="Chaput D.L."/>
            <person name="Haridas S."/>
            <person name="Grigoriev I.V."/>
            <person name="Santelli C.M."/>
            <person name="Hansel C.M."/>
        </authorList>
    </citation>
    <scope>NUCLEOTIDE SEQUENCE [LARGE SCALE GENOMIC DNA]</scope>
    <source>
        <strain evidence="3 4">AP3s5-JAC2a</strain>
    </source>
</reference>
<keyword evidence="2" id="KW-1133">Transmembrane helix</keyword>
<evidence type="ECO:0000256" key="1">
    <source>
        <dbReference type="SAM" id="MobiDB-lite"/>
    </source>
</evidence>
<keyword evidence="2" id="KW-0812">Transmembrane</keyword>
<keyword evidence="2" id="KW-0472">Membrane</keyword>
<feature type="non-terminal residue" evidence="3">
    <location>
        <position position="144"/>
    </location>
</feature>
<dbReference type="RefSeq" id="XP_018032157.1">
    <property type="nucleotide sequence ID" value="XM_018173420.1"/>
</dbReference>
<dbReference type="STRING" id="1460663.A0A177C4I5"/>
<keyword evidence="4" id="KW-1185">Reference proteome</keyword>
<protein>
    <submittedName>
        <fullName evidence="3">Uncharacterized protein</fullName>
    </submittedName>
</protein>
<feature type="region of interest" description="Disordered" evidence="1">
    <location>
        <begin position="119"/>
        <end position="144"/>
    </location>
</feature>
<evidence type="ECO:0000313" key="4">
    <source>
        <dbReference type="Proteomes" id="UP000077069"/>
    </source>
</evidence>
<evidence type="ECO:0000313" key="3">
    <source>
        <dbReference type="EMBL" id="OAG01792.1"/>
    </source>
</evidence>
<accession>A0A177C4I5</accession>
<dbReference type="GeneID" id="28756906"/>
<dbReference type="InParanoid" id="A0A177C4I5"/>
<proteinExistence type="predicted"/>
<dbReference type="AlphaFoldDB" id="A0A177C4I5"/>
<dbReference type="EMBL" id="KV441557">
    <property type="protein sequence ID" value="OAG01792.1"/>
    <property type="molecule type" value="Genomic_DNA"/>
</dbReference>
<sequence length="144" mass="16342">MAGFAHLVKSLLVPLVLAAILYVALAYAIIPFVRRHRTRYSQYLPMPAGVAQSTASWRTKISDALTNLFVPSSWLRGRRVIVDGSGGEHAEEDLFDDEEGEGMVGFDPVDERRREALEQRRSMMEDDRRLSRELEQGFKDDSDD</sequence>